<dbReference type="PANTHER" id="PTHR32309:SF13">
    <property type="entry name" value="FERRIC ENTEROBACTIN TRANSPORT PROTEIN FEPE"/>
    <property type="match status" value="1"/>
</dbReference>
<dbReference type="GO" id="GO:0004713">
    <property type="term" value="F:protein tyrosine kinase activity"/>
    <property type="evidence" value="ECO:0007669"/>
    <property type="project" value="TreeGrafter"/>
</dbReference>
<sequence length="328" mass="35589">MKDNLLRADSSDFGAEDADWARPDGLRHSIRPRHRAGTDSAAAARDARPQPDQPAGTDDSAAAMPTPGMQMPTVSPAPAITAHTPASGLAERDLPQWEELDLAAPGDRDRRSTSIPVVDADRDSLAVQAFDLLRTRLRKTTGENGWVNIAVSAPTRGCGSTFTALNLALSLSRIAGSRTILMDLNMRDPGLHKAMGITPPCDMRDYLRGEISLKDHIQRVSDTLALGLNARPDPDAAETLQNPRLSRTLDQMRAALRPGLVIYDLPPMLGHDDVSAFLPELDGMLLVSDGTRTMGRQLVECERMLDGQVPLLGVVLNRARKNSLPTYR</sequence>
<dbReference type="InterPro" id="IPR050445">
    <property type="entry name" value="Bact_polysacc_biosynth/exp"/>
</dbReference>
<keyword evidence="1" id="KW-0547">Nucleotide-binding</keyword>
<evidence type="ECO:0000256" key="1">
    <source>
        <dbReference type="ARBA" id="ARBA00022741"/>
    </source>
</evidence>
<dbReference type="InterPro" id="IPR005702">
    <property type="entry name" value="Wzc-like_C"/>
</dbReference>
<evidence type="ECO:0000313" key="5">
    <source>
        <dbReference type="Proteomes" id="UP000181897"/>
    </source>
</evidence>
<dbReference type="OrthoDB" id="9775724at2"/>
<evidence type="ECO:0008006" key="6">
    <source>
        <dbReference type="Google" id="ProtNLM"/>
    </source>
</evidence>
<dbReference type="AlphaFoldDB" id="A0A1J0WF84"/>
<dbReference type="KEGG" id="suam:BOO69_05730"/>
<organism evidence="4 5">
    <name type="scientific">Sulfitobacter alexandrii</name>
    <dbReference type="NCBI Taxonomy" id="1917485"/>
    <lineage>
        <taxon>Bacteria</taxon>
        <taxon>Pseudomonadati</taxon>
        <taxon>Pseudomonadota</taxon>
        <taxon>Alphaproteobacteria</taxon>
        <taxon>Rhodobacterales</taxon>
        <taxon>Roseobacteraceae</taxon>
        <taxon>Sulfitobacter</taxon>
    </lineage>
</organism>
<dbReference type="CDD" id="cd05387">
    <property type="entry name" value="BY-kinase"/>
    <property type="match status" value="1"/>
</dbReference>
<accession>A0A1J0WF84</accession>
<evidence type="ECO:0000313" key="4">
    <source>
        <dbReference type="EMBL" id="APE42977.1"/>
    </source>
</evidence>
<feature type="compositionally biased region" description="Basic and acidic residues" evidence="3">
    <location>
        <begin position="1"/>
        <end position="10"/>
    </location>
</feature>
<keyword evidence="5" id="KW-1185">Reference proteome</keyword>
<protein>
    <recommendedName>
        <fullName evidence="6">Exopolysaccharide biosynthesis protein</fullName>
    </recommendedName>
</protein>
<dbReference type="STRING" id="1917485.BOO69_05730"/>
<proteinExistence type="predicted"/>
<dbReference type="PANTHER" id="PTHR32309">
    <property type="entry name" value="TYROSINE-PROTEIN KINASE"/>
    <property type="match status" value="1"/>
</dbReference>
<dbReference type="RefSeq" id="WP_071971127.1">
    <property type="nucleotide sequence ID" value="NZ_CP018076.1"/>
</dbReference>
<dbReference type="SUPFAM" id="SSF52540">
    <property type="entry name" value="P-loop containing nucleoside triphosphate hydrolases"/>
    <property type="match status" value="1"/>
</dbReference>
<evidence type="ECO:0000256" key="3">
    <source>
        <dbReference type="SAM" id="MobiDB-lite"/>
    </source>
</evidence>
<dbReference type="InterPro" id="IPR027417">
    <property type="entry name" value="P-loop_NTPase"/>
</dbReference>
<dbReference type="Proteomes" id="UP000181897">
    <property type="component" value="Chromosome"/>
</dbReference>
<reference evidence="4 5" key="1">
    <citation type="submission" date="2016-11" db="EMBL/GenBank/DDBJ databases">
        <title>Complete genome sequence of Sulfitobacter sp. AM1-D1, a toxic bacteria associated with marine dinoflagellate Alexandrium minutum in East China Sea.</title>
        <authorList>
            <person name="Yang Q."/>
            <person name="Zhang X."/>
            <person name="Tian X."/>
        </authorList>
    </citation>
    <scope>NUCLEOTIDE SEQUENCE [LARGE SCALE GENOMIC DNA]</scope>
    <source>
        <strain evidence="4 5">AM1-D1</strain>
    </source>
</reference>
<keyword evidence="2" id="KW-0067">ATP-binding</keyword>
<feature type="region of interest" description="Disordered" evidence="3">
    <location>
        <begin position="1"/>
        <end position="81"/>
    </location>
</feature>
<name>A0A1J0WF84_9RHOB</name>
<dbReference type="Gene3D" id="3.40.50.300">
    <property type="entry name" value="P-loop containing nucleotide triphosphate hydrolases"/>
    <property type="match status" value="1"/>
</dbReference>
<gene>
    <name evidence="4" type="ORF">BOO69_05730</name>
</gene>
<evidence type="ECO:0000256" key="2">
    <source>
        <dbReference type="ARBA" id="ARBA00022840"/>
    </source>
</evidence>
<dbReference type="GO" id="GO:0005886">
    <property type="term" value="C:plasma membrane"/>
    <property type="evidence" value="ECO:0007669"/>
    <property type="project" value="TreeGrafter"/>
</dbReference>
<dbReference type="EMBL" id="CP018076">
    <property type="protein sequence ID" value="APE42977.1"/>
    <property type="molecule type" value="Genomic_DNA"/>
</dbReference>